<dbReference type="PANTHER" id="PTHR38438">
    <property type="entry name" value="RIBOFLAVIN TRANSPORTER RIBU"/>
    <property type="match status" value="1"/>
</dbReference>
<reference evidence="10" key="2">
    <citation type="journal article" date="2021" name="PeerJ">
        <title>Extensive microbial diversity within the chicken gut microbiome revealed by metagenomics and culture.</title>
        <authorList>
            <person name="Gilroy R."/>
            <person name="Ravi A."/>
            <person name="Getino M."/>
            <person name="Pursley I."/>
            <person name="Horton D.L."/>
            <person name="Alikhan N.F."/>
            <person name="Baker D."/>
            <person name="Gharbi K."/>
            <person name="Hall N."/>
            <person name="Watson M."/>
            <person name="Adriaenssens E.M."/>
            <person name="Foster-Nyarko E."/>
            <person name="Jarju S."/>
            <person name="Secka A."/>
            <person name="Antonio M."/>
            <person name="Oren A."/>
            <person name="Chaudhuri R.R."/>
            <person name="La Ragione R."/>
            <person name="Hildebrand F."/>
            <person name="Pallen M.J."/>
        </authorList>
    </citation>
    <scope>NUCLEOTIDE SEQUENCE</scope>
    <source>
        <strain evidence="10">18911</strain>
    </source>
</reference>
<keyword evidence="4" id="KW-1003">Cell membrane</keyword>
<keyword evidence="7 9" id="KW-0472">Membrane</keyword>
<evidence type="ECO:0000256" key="3">
    <source>
        <dbReference type="ARBA" id="ARBA00022448"/>
    </source>
</evidence>
<evidence type="ECO:0000256" key="2">
    <source>
        <dbReference type="ARBA" id="ARBA00005540"/>
    </source>
</evidence>
<evidence type="ECO:0000256" key="9">
    <source>
        <dbReference type="SAM" id="Phobius"/>
    </source>
</evidence>
<feature type="transmembrane region" description="Helical" evidence="9">
    <location>
        <begin position="46"/>
        <end position="67"/>
    </location>
</feature>
<keyword evidence="3" id="KW-0813">Transport</keyword>
<feature type="transmembrane region" description="Helical" evidence="9">
    <location>
        <begin position="119"/>
        <end position="141"/>
    </location>
</feature>
<dbReference type="Proteomes" id="UP000824094">
    <property type="component" value="Unassembled WGS sequence"/>
</dbReference>
<feature type="compositionally biased region" description="Basic and acidic residues" evidence="8">
    <location>
        <begin position="17"/>
        <end position="31"/>
    </location>
</feature>
<dbReference type="GO" id="GO:0005886">
    <property type="term" value="C:plasma membrane"/>
    <property type="evidence" value="ECO:0007669"/>
    <property type="project" value="UniProtKB-SubCell"/>
</dbReference>
<evidence type="ECO:0000256" key="4">
    <source>
        <dbReference type="ARBA" id="ARBA00022475"/>
    </source>
</evidence>
<feature type="transmembrane region" description="Helical" evidence="9">
    <location>
        <begin position="192"/>
        <end position="215"/>
    </location>
</feature>
<feature type="transmembrane region" description="Helical" evidence="9">
    <location>
        <begin position="87"/>
        <end position="107"/>
    </location>
</feature>
<evidence type="ECO:0000256" key="1">
    <source>
        <dbReference type="ARBA" id="ARBA00004651"/>
    </source>
</evidence>
<comment type="similarity">
    <text evidence="2">Belongs to the prokaryotic riboflavin transporter (P-RFT) (TC 2.A.87) family.</text>
</comment>
<evidence type="ECO:0000256" key="5">
    <source>
        <dbReference type="ARBA" id="ARBA00022692"/>
    </source>
</evidence>
<accession>A0A9D1MIR1</accession>
<gene>
    <name evidence="10" type="ORF">IAB05_06380</name>
</gene>
<feature type="transmembrane region" description="Helical" evidence="9">
    <location>
        <begin position="147"/>
        <end position="171"/>
    </location>
</feature>
<evidence type="ECO:0000256" key="8">
    <source>
        <dbReference type="SAM" id="MobiDB-lite"/>
    </source>
</evidence>
<dbReference type="Pfam" id="PF12822">
    <property type="entry name" value="ECF_trnsprt"/>
    <property type="match status" value="1"/>
</dbReference>
<comment type="subcellular location">
    <subcellularLocation>
        <location evidence="1">Cell membrane</location>
        <topology evidence="1">Multi-pass membrane protein</topology>
    </subcellularLocation>
</comment>
<dbReference type="AlphaFoldDB" id="A0A9D1MIR1"/>
<keyword evidence="6 9" id="KW-1133">Transmembrane helix</keyword>
<evidence type="ECO:0000256" key="7">
    <source>
        <dbReference type="ARBA" id="ARBA00023136"/>
    </source>
</evidence>
<organism evidence="10 11">
    <name type="scientific">Candidatus Stercoripulliclostridium merdigallinarum</name>
    <dbReference type="NCBI Taxonomy" id="2840951"/>
    <lineage>
        <taxon>Bacteria</taxon>
        <taxon>Bacillati</taxon>
        <taxon>Bacillota</taxon>
        <taxon>Clostridia</taxon>
        <taxon>Eubacteriales</taxon>
        <taxon>Candidatus Stercoripulliclostridium</taxon>
    </lineage>
</organism>
<sequence>MGEESKTKKAPLTGREQSVDRIDRTVEDKKNATQPPKKPRSRKRRITAYLTKTGILAALSTVLYLFARFPIFSVFPFSVLDMDFSDIPALIGGFAMGPVSGVLIVLIKCVIKLATSETMFIGELSNFIVGVSLVLPATLFYKYHKTLKGAIISLVIAVVVNAAVSVVNNYFITVPLYSQFAPTIMDVRVEFACYYGLAFNLLKSVVASVVTLLLYKRLSPLLHL</sequence>
<proteinExistence type="inferred from homology"/>
<evidence type="ECO:0000256" key="6">
    <source>
        <dbReference type="ARBA" id="ARBA00022989"/>
    </source>
</evidence>
<name>A0A9D1MIR1_9FIRM</name>
<dbReference type="EMBL" id="DVNF01000186">
    <property type="protein sequence ID" value="HIU61001.1"/>
    <property type="molecule type" value="Genomic_DNA"/>
</dbReference>
<feature type="region of interest" description="Disordered" evidence="8">
    <location>
        <begin position="1"/>
        <end position="44"/>
    </location>
</feature>
<protein>
    <submittedName>
        <fullName evidence="10">ECF transporter S component</fullName>
    </submittedName>
</protein>
<keyword evidence="5 9" id="KW-0812">Transmembrane</keyword>
<dbReference type="InterPro" id="IPR025720">
    <property type="entry name" value="RibU"/>
</dbReference>
<comment type="caution">
    <text evidence="10">The sequence shown here is derived from an EMBL/GenBank/DDBJ whole genome shotgun (WGS) entry which is preliminary data.</text>
</comment>
<dbReference type="Gene3D" id="1.10.1760.20">
    <property type="match status" value="1"/>
</dbReference>
<dbReference type="InterPro" id="IPR024529">
    <property type="entry name" value="ECF_trnsprt_substrate-spec"/>
</dbReference>
<dbReference type="PANTHER" id="PTHR38438:SF1">
    <property type="entry name" value="RIBOFLAVIN TRANSPORTER RIBU"/>
    <property type="match status" value="1"/>
</dbReference>
<evidence type="ECO:0000313" key="11">
    <source>
        <dbReference type="Proteomes" id="UP000824094"/>
    </source>
</evidence>
<reference evidence="10" key="1">
    <citation type="submission" date="2020-10" db="EMBL/GenBank/DDBJ databases">
        <authorList>
            <person name="Gilroy R."/>
        </authorList>
    </citation>
    <scope>NUCLEOTIDE SEQUENCE</scope>
    <source>
        <strain evidence="10">18911</strain>
    </source>
</reference>
<dbReference type="GO" id="GO:0032217">
    <property type="term" value="F:riboflavin transmembrane transporter activity"/>
    <property type="evidence" value="ECO:0007669"/>
    <property type="project" value="InterPro"/>
</dbReference>
<evidence type="ECO:0000313" key="10">
    <source>
        <dbReference type="EMBL" id="HIU61001.1"/>
    </source>
</evidence>